<proteinExistence type="predicted"/>
<sequence length="168" mass="19422">MRNQNGKLINDYEELKQVIVGFYEKLFSAQEENDSIDEKVNRLVRRRITNEEIQSLNLPVTEKEIEDTMLRMKKGKAPSPDGFTSKFYRDSWQTVKCSVVEAVQTFFATTQMPKKFNSITISLIPKVSNRENMKDFRPISCCNTVYKCITTILVNRLKQTLSGIIGLQ</sequence>
<name>A0AAV3PYV3_LITER</name>
<reference evidence="1 2" key="1">
    <citation type="submission" date="2024-01" db="EMBL/GenBank/DDBJ databases">
        <title>The complete chloroplast genome sequence of Lithospermum erythrorhizon: insights into the phylogenetic relationship among Boraginaceae species and the maternal lineages of purple gromwells.</title>
        <authorList>
            <person name="Okada T."/>
            <person name="Watanabe K."/>
        </authorList>
    </citation>
    <scope>NUCLEOTIDE SEQUENCE [LARGE SCALE GENOMIC DNA]</scope>
</reference>
<comment type="caution">
    <text evidence="1">The sequence shown here is derived from an EMBL/GenBank/DDBJ whole genome shotgun (WGS) entry which is preliminary data.</text>
</comment>
<evidence type="ECO:0000313" key="1">
    <source>
        <dbReference type="EMBL" id="GAA0156654.1"/>
    </source>
</evidence>
<dbReference type="PANTHER" id="PTHR31635">
    <property type="entry name" value="REVERSE TRANSCRIPTASE DOMAIN-CONTAINING PROTEIN-RELATED"/>
    <property type="match status" value="1"/>
</dbReference>
<keyword evidence="2" id="KW-1185">Reference proteome</keyword>
<dbReference type="PANTHER" id="PTHR31635:SF196">
    <property type="entry name" value="REVERSE TRANSCRIPTASE DOMAIN-CONTAINING PROTEIN-RELATED"/>
    <property type="match status" value="1"/>
</dbReference>
<gene>
    <name evidence="1" type="ORF">LIER_14097</name>
</gene>
<protein>
    <recommendedName>
        <fullName evidence="3">Reverse transcriptase domain-containing protein</fullName>
    </recommendedName>
</protein>
<organism evidence="1 2">
    <name type="scientific">Lithospermum erythrorhizon</name>
    <name type="common">Purple gromwell</name>
    <name type="synonym">Lithospermum officinale var. erythrorhizon</name>
    <dbReference type="NCBI Taxonomy" id="34254"/>
    <lineage>
        <taxon>Eukaryota</taxon>
        <taxon>Viridiplantae</taxon>
        <taxon>Streptophyta</taxon>
        <taxon>Embryophyta</taxon>
        <taxon>Tracheophyta</taxon>
        <taxon>Spermatophyta</taxon>
        <taxon>Magnoliopsida</taxon>
        <taxon>eudicotyledons</taxon>
        <taxon>Gunneridae</taxon>
        <taxon>Pentapetalae</taxon>
        <taxon>asterids</taxon>
        <taxon>lamiids</taxon>
        <taxon>Boraginales</taxon>
        <taxon>Boraginaceae</taxon>
        <taxon>Boraginoideae</taxon>
        <taxon>Lithospermeae</taxon>
        <taxon>Lithospermum</taxon>
    </lineage>
</organism>
<evidence type="ECO:0008006" key="3">
    <source>
        <dbReference type="Google" id="ProtNLM"/>
    </source>
</evidence>
<dbReference type="AlphaFoldDB" id="A0AAV3PYV3"/>
<evidence type="ECO:0000313" key="2">
    <source>
        <dbReference type="Proteomes" id="UP001454036"/>
    </source>
</evidence>
<accession>A0AAV3PYV3</accession>
<dbReference type="EMBL" id="BAABME010002918">
    <property type="protein sequence ID" value="GAA0156654.1"/>
    <property type="molecule type" value="Genomic_DNA"/>
</dbReference>
<dbReference type="Proteomes" id="UP001454036">
    <property type="component" value="Unassembled WGS sequence"/>
</dbReference>